<feature type="binding site" evidence="5">
    <location>
        <begin position="131"/>
        <end position="136"/>
    </location>
    <ligand>
        <name>GTP</name>
        <dbReference type="ChEBI" id="CHEBI:37565"/>
    </ligand>
</feature>
<name>A0A1M6RTE1_9BACL</name>
<dbReference type="GO" id="GO:0005737">
    <property type="term" value="C:cytoplasm"/>
    <property type="evidence" value="ECO:0007669"/>
    <property type="project" value="UniProtKB-SubCell"/>
</dbReference>
<comment type="similarity">
    <text evidence="4">Belongs to the TRAFAC class YlqF/YawG GTPase family. MTG1 subfamily.</text>
</comment>
<dbReference type="STRING" id="1830138.SAMN05443507_11296"/>
<reference evidence="8" key="1">
    <citation type="submission" date="2016-11" db="EMBL/GenBank/DDBJ databases">
        <authorList>
            <person name="Varghese N."/>
            <person name="Submissions S."/>
        </authorList>
    </citation>
    <scope>NUCLEOTIDE SEQUENCE [LARGE SCALE GENOMIC DNA]</scope>
    <source>
        <strain evidence="8">USBA-503</strain>
    </source>
</reference>
<organism evidence="7 8">
    <name type="scientific">Alicyclobacillus tolerans</name>
    <dbReference type="NCBI Taxonomy" id="90970"/>
    <lineage>
        <taxon>Bacteria</taxon>
        <taxon>Bacillati</taxon>
        <taxon>Bacillota</taxon>
        <taxon>Bacilli</taxon>
        <taxon>Bacillales</taxon>
        <taxon>Alicyclobacillaceae</taxon>
        <taxon>Alicyclobacillus</taxon>
    </lineage>
</organism>
<keyword evidence="3 4" id="KW-0342">GTP-binding</keyword>
<keyword evidence="8" id="KW-1185">Reference proteome</keyword>
<proteinExistence type="inferred from homology"/>
<evidence type="ECO:0000256" key="4">
    <source>
        <dbReference type="PIRNR" id="PIRNR006230"/>
    </source>
</evidence>
<dbReference type="InterPro" id="IPR023179">
    <property type="entry name" value="GTP-bd_ortho_bundle_sf"/>
</dbReference>
<dbReference type="PANTHER" id="PTHR45782:SF4">
    <property type="entry name" value="MITOCHONDRIAL RIBOSOME-ASSOCIATED GTPASE 1"/>
    <property type="match status" value="1"/>
</dbReference>
<evidence type="ECO:0000313" key="7">
    <source>
        <dbReference type="EMBL" id="SHK35792.1"/>
    </source>
</evidence>
<dbReference type="GO" id="GO:0005525">
    <property type="term" value="F:GTP binding"/>
    <property type="evidence" value="ECO:0007669"/>
    <property type="project" value="UniProtKB-KW"/>
</dbReference>
<comment type="subcellular location">
    <subcellularLocation>
        <location evidence="4">Cytoplasm</location>
    </subcellularLocation>
</comment>
<dbReference type="InterPro" id="IPR006073">
    <property type="entry name" value="GTP-bd"/>
</dbReference>
<dbReference type="AlphaFoldDB" id="A0A1M6RTE1"/>
<evidence type="ECO:0000256" key="2">
    <source>
        <dbReference type="ARBA" id="ARBA00022741"/>
    </source>
</evidence>
<dbReference type="FunFam" id="3.40.50.300:FF:000590">
    <property type="entry name" value="Ribosome biogenesis GTPase A"/>
    <property type="match status" value="1"/>
</dbReference>
<dbReference type="InterPro" id="IPR016478">
    <property type="entry name" value="GTPase_MTG1"/>
</dbReference>
<dbReference type="SUPFAM" id="SSF52540">
    <property type="entry name" value="P-loop containing nucleoside triphosphate hydrolases"/>
    <property type="match status" value="1"/>
</dbReference>
<dbReference type="Gene3D" id="3.40.50.300">
    <property type="entry name" value="P-loop containing nucleotide triphosphate hydrolases"/>
    <property type="match status" value="1"/>
</dbReference>
<dbReference type="InterPro" id="IPR030378">
    <property type="entry name" value="G_CP_dom"/>
</dbReference>
<evidence type="ECO:0000259" key="6">
    <source>
        <dbReference type="PROSITE" id="PS51721"/>
    </source>
</evidence>
<keyword evidence="4" id="KW-0963">Cytoplasm</keyword>
<feature type="domain" description="CP-type G" evidence="6">
    <location>
        <begin position="14"/>
        <end position="178"/>
    </location>
</feature>
<protein>
    <recommendedName>
        <fullName evidence="1 4">Ribosome biogenesis GTPase A</fullName>
    </recommendedName>
</protein>
<dbReference type="PANTHER" id="PTHR45782">
    <property type="entry name" value="MITOCHONDRIAL RIBOSOME-ASSOCIATED GTPASE 1"/>
    <property type="match status" value="1"/>
</dbReference>
<dbReference type="RefSeq" id="WP_278247854.1">
    <property type="nucleotide sequence ID" value="NZ_FRAF01000012.1"/>
</dbReference>
<keyword evidence="2 4" id="KW-0547">Nucleotide-binding</keyword>
<dbReference type="CDD" id="cd01856">
    <property type="entry name" value="YlqF"/>
    <property type="match status" value="1"/>
</dbReference>
<feature type="binding site" evidence="5">
    <location>
        <position position="174"/>
    </location>
    <ligand>
        <name>GTP</name>
        <dbReference type="ChEBI" id="CHEBI:37565"/>
    </ligand>
</feature>
<gene>
    <name evidence="7" type="ORF">SAMN05443507_11296</name>
</gene>
<dbReference type="GO" id="GO:0003924">
    <property type="term" value="F:GTPase activity"/>
    <property type="evidence" value="ECO:0007669"/>
    <property type="project" value="TreeGrafter"/>
</dbReference>
<dbReference type="Pfam" id="PF01926">
    <property type="entry name" value="MMR_HSR1"/>
    <property type="match status" value="1"/>
</dbReference>
<evidence type="ECO:0000256" key="1">
    <source>
        <dbReference type="ARBA" id="ARBA00014898"/>
    </source>
</evidence>
<dbReference type="Gene3D" id="1.10.1580.10">
    <property type="match status" value="1"/>
</dbReference>
<accession>A0A1M6RTE1</accession>
<dbReference type="Proteomes" id="UP000184016">
    <property type="component" value="Unassembled WGS sequence"/>
</dbReference>
<evidence type="ECO:0000313" key="8">
    <source>
        <dbReference type="Proteomes" id="UP000184016"/>
    </source>
</evidence>
<dbReference type="PIRSF" id="PIRSF006230">
    <property type="entry name" value="MG442"/>
    <property type="match status" value="1"/>
</dbReference>
<evidence type="ECO:0000256" key="5">
    <source>
        <dbReference type="PIRSR" id="PIRSR006230-1"/>
    </source>
</evidence>
<dbReference type="InterPro" id="IPR019991">
    <property type="entry name" value="GTP-bd_ribosome_bgen"/>
</dbReference>
<dbReference type="PROSITE" id="PS51721">
    <property type="entry name" value="G_CP"/>
    <property type="match status" value="1"/>
</dbReference>
<dbReference type="GO" id="GO:0006412">
    <property type="term" value="P:translation"/>
    <property type="evidence" value="ECO:0007669"/>
    <property type="project" value="TreeGrafter"/>
</dbReference>
<dbReference type="EMBL" id="FRAF01000012">
    <property type="protein sequence ID" value="SHK35792.1"/>
    <property type="molecule type" value="Genomic_DNA"/>
</dbReference>
<dbReference type="InterPro" id="IPR027417">
    <property type="entry name" value="P-loop_NTPase"/>
</dbReference>
<evidence type="ECO:0000256" key="3">
    <source>
        <dbReference type="ARBA" id="ARBA00023134"/>
    </source>
</evidence>
<comment type="function">
    <text evidence="4">Required for a late step of 50S ribosomal subunit assembly. Has GTPase activity.</text>
</comment>
<dbReference type="NCBIfam" id="TIGR03596">
    <property type="entry name" value="GTPase_YlqF"/>
    <property type="match status" value="1"/>
</dbReference>
<sequence>MQTIQWFPGHMAKARREIQASIKMVDAIIELVDARLPMASSNPLLKDLIGARPRLLVMTRKDLADESQTKQWLQKFEHQGISAIAVDAQTGSQVQRIIPALEIAAKAKREREARRGMRPRPLRTMVVGIPNVGKSSLINRLAKRSAVKTGDRPGITKAQQWVRIGSIELLDTPGVLWPKIDSPEDGYLLAMSGAIKPEILDHVDLALHALQFLIRYYPHLVEERWQIEAHSYASYSLDEPEGAEAFLDLFEKMTRMKGMLMSGARPDLERMAESLLRELQTGKLGRVSFEWVHGQE</sequence>